<dbReference type="EMBL" id="VMNH01000009">
    <property type="protein sequence ID" value="TVO75147.1"/>
    <property type="molecule type" value="Genomic_DNA"/>
</dbReference>
<keyword evidence="2" id="KW-1185">Reference proteome</keyword>
<dbReference type="AlphaFoldDB" id="A0A558E1M9"/>
<reference evidence="1 2" key="1">
    <citation type="submission" date="2019-07" db="EMBL/GenBank/DDBJ databases">
        <title>The pathways for chlorine oxyanion respiration interact through the shared metabolite chlorate.</title>
        <authorList>
            <person name="Barnum T.P."/>
            <person name="Cheng Y."/>
            <person name="Hill K.A."/>
            <person name="Lucas L.N."/>
            <person name="Carlson H.K."/>
            <person name="Coates J.D."/>
        </authorList>
    </citation>
    <scope>NUCLEOTIDE SEQUENCE [LARGE SCALE GENOMIC DNA]</scope>
    <source>
        <strain evidence="1 2">BK-1</strain>
    </source>
</reference>
<dbReference type="RefSeq" id="WP_144358720.1">
    <property type="nucleotide sequence ID" value="NZ_VMNH01000009.1"/>
</dbReference>
<organism evidence="1 2">
    <name type="scientific">Sedimenticola selenatireducens</name>
    <dbReference type="NCBI Taxonomy" id="191960"/>
    <lineage>
        <taxon>Bacteria</taxon>
        <taxon>Pseudomonadati</taxon>
        <taxon>Pseudomonadota</taxon>
        <taxon>Gammaproteobacteria</taxon>
        <taxon>Chromatiales</taxon>
        <taxon>Sedimenticolaceae</taxon>
        <taxon>Sedimenticola</taxon>
    </lineage>
</organism>
<evidence type="ECO:0000313" key="2">
    <source>
        <dbReference type="Proteomes" id="UP000316649"/>
    </source>
</evidence>
<name>A0A558E1M9_9GAMM</name>
<protein>
    <submittedName>
        <fullName evidence="1">Uncharacterized protein</fullName>
    </submittedName>
</protein>
<evidence type="ECO:0000313" key="1">
    <source>
        <dbReference type="EMBL" id="TVO75147.1"/>
    </source>
</evidence>
<sequence>MTVGLDAGQANKEVTVNQMVMGYLAKSVAGGVDVTLTDNECTYQQIELTGAITANIVVNMTDSANVTHFYNNTSGAFTVTVQPTSGTGVTITQGTRCQIGCDGAGNAYKLTAEL</sequence>
<comment type="caution">
    <text evidence="1">The sequence shown here is derived from an EMBL/GenBank/DDBJ whole genome shotgun (WGS) entry which is preliminary data.</text>
</comment>
<proteinExistence type="predicted"/>
<gene>
    <name evidence="1" type="ORF">FHP88_09035</name>
</gene>
<dbReference type="Proteomes" id="UP000316649">
    <property type="component" value="Unassembled WGS sequence"/>
</dbReference>
<dbReference type="OrthoDB" id="1921264at2"/>
<accession>A0A558E1M9</accession>